<comment type="caution">
    <text evidence="1">The sequence shown here is derived from an EMBL/GenBank/DDBJ whole genome shotgun (WGS) entry which is preliminary data.</text>
</comment>
<protein>
    <submittedName>
        <fullName evidence="1">Variable surface protein</fullName>
    </submittedName>
</protein>
<proteinExistence type="predicted"/>
<dbReference type="GeneID" id="39744721"/>
<name>A0A1Y1JU33_PLAGO</name>
<dbReference type="Proteomes" id="UP000195521">
    <property type="component" value="Unassembled WGS sequence"/>
</dbReference>
<dbReference type="OrthoDB" id="389398at2759"/>
<dbReference type="RefSeq" id="XP_028546502.1">
    <property type="nucleotide sequence ID" value="XM_028690701.1"/>
</dbReference>
<organism evidence="1 2">
    <name type="scientific">Plasmodium gonderi</name>
    <dbReference type="NCBI Taxonomy" id="77519"/>
    <lineage>
        <taxon>Eukaryota</taxon>
        <taxon>Sar</taxon>
        <taxon>Alveolata</taxon>
        <taxon>Apicomplexa</taxon>
        <taxon>Aconoidasida</taxon>
        <taxon>Haemosporida</taxon>
        <taxon>Plasmodiidae</taxon>
        <taxon>Plasmodium</taxon>
        <taxon>Plasmodium (Plasmodium)</taxon>
    </lineage>
</organism>
<gene>
    <name evidence="1" type="ORF">PGO_000070</name>
</gene>
<accession>A0A1Y1JU33</accession>
<dbReference type="EMBL" id="BDQF01000025">
    <property type="protein sequence ID" value="GAW83913.1"/>
    <property type="molecule type" value="Genomic_DNA"/>
</dbReference>
<evidence type="ECO:0000313" key="1">
    <source>
        <dbReference type="EMBL" id="GAW83913.1"/>
    </source>
</evidence>
<evidence type="ECO:0000313" key="2">
    <source>
        <dbReference type="Proteomes" id="UP000195521"/>
    </source>
</evidence>
<keyword evidence="2" id="KW-1185">Reference proteome</keyword>
<reference evidence="2" key="1">
    <citation type="submission" date="2017-04" db="EMBL/GenBank/DDBJ databases">
        <title>Plasmodium gonderi genome.</title>
        <authorList>
            <person name="Arisue N."/>
            <person name="Honma H."/>
            <person name="Kawai S."/>
            <person name="Tougan T."/>
            <person name="Tanabe K."/>
            <person name="Horii T."/>
        </authorList>
    </citation>
    <scope>NUCLEOTIDE SEQUENCE [LARGE SCALE GENOMIC DNA]</scope>
    <source>
        <strain evidence="2">ATCC 30045</strain>
    </source>
</reference>
<sequence length="351" mass="41419">MSTDYLDYNGYALYRDQIPNFGDYKGSDEDIVHFLTTVRIEENIKQSISSYCRIIKKYIGSVKEINLNDNYICGNCIKYYIKSKIEEDHNENAKSIFIYLNKYINTLNSDLFAKECTFEFELDDDNKYEKIKNLYNIYNIYWLINNGIRNRYPNELICPNIKTLIEKYNTLIRMINDSGNIDIRNKLYHIRCIFESNNSLSHISCSRNFEDRDGVNEFKAYKTFCKTERPSNKELAQMTHSEGGNLQMTDSRGGNLQMTDSGGGNLQTRDLERDTLKIFARKNTNKNIIITTVIVMIYRESLKKLRLIEQRKMRKAMNMDDKQCEHMTCKYKRDDGHPDKIMYDITYTSAR</sequence>
<dbReference type="AlphaFoldDB" id="A0A1Y1JU33"/>